<evidence type="ECO:0000256" key="5">
    <source>
        <dbReference type="SAM" id="MobiDB-lite"/>
    </source>
</evidence>
<evidence type="ECO:0000313" key="9">
    <source>
        <dbReference type="Proteomes" id="UP000290218"/>
    </source>
</evidence>
<evidence type="ECO:0000256" key="6">
    <source>
        <dbReference type="SAM" id="Phobius"/>
    </source>
</evidence>
<feature type="transmembrane region" description="Helical" evidence="6">
    <location>
        <begin position="85"/>
        <end position="104"/>
    </location>
</feature>
<dbReference type="AlphaFoldDB" id="A0A4Q1C5R2"/>
<evidence type="ECO:0000256" key="4">
    <source>
        <dbReference type="ARBA" id="ARBA00023136"/>
    </source>
</evidence>
<evidence type="ECO:0000313" key="8">
    <source>
        <dbReference type="EMBL" id="RXK53695.1"/>
    </source>
</evidence>
<evidence type="ECO:0000259" key="7">
    <source>
        <dbReference type="Pfam" id="PF01694"/>
    </source>
</evidence>
<evidence type="ECO:0000256" key="2">
    <source>
        <dbReference type="ARBA" id="ARBA00022692"/>
    </source>
</evidence>
<feature type="region of interest" description="Disordered" evidence="5">
    <location>
        <begin position="198"/>
        <end position="244"/>
    </location>
</feature>
<name>A0A4Q1C5R2_9BACT</name>
<feature type="transmembrane region" description="Helical" evidence="6">
    <location>
        <begin position="55"/>
        <end position="78"/>
    </location>
</feature>
<dbReference type="InterPro" id="IPR035952">
    <property type="entry name" value="Rhomboid-like_sf"/>
</dbReference>
<protein>
    <submittedName>
        <fullName evidence="8">Rhombosortase</fullName>
        <ecNumber evidence="8">3.4.21.-</ecNumber>
    </submittedName>
</protein>
<keyword evidence="3 6" id="KW-1133">Transmembrane helix</keyword>
<evidence type="ECO:0000256" key="3">
    <source>
        <dbReference type="ARBA" id="ARBA00022989"/>
    </source>
</evidence>
<dbReference type="GO" id="GO:0004252">
    <property type="term" value="F:serine-type endopeptidase activity"/>
    <property type="evidence" value="ECO:0007669"/>
    <property type="project" value="InterPro"/>
</dbReference>
<dbReference type="NCBIfam" id="TIGR03902">
    <property type="entry name" value="rhom_GG_sort"/>
    <property type="match status" value="1"/>
</dbReference>
<evidence type="ECO:0000256" key="1">
    <source>
        <dbReference type="ARBA" id="ARBA00004141"/>
    </source>
</evidence>
<keyword evidence="4 6" id="KW-0472">Membrane</keyword>
<feature type="compositionally biased region" description="Low complexity" evidence="5">
    <location>
        <begin position="204"/>
        <end position="236"/>
    </location>
</feature>
<reference evidence="8 9" key="1">
    <citation type="submission" date="2019-01" db="EMBL/GenBank/DDBJ databases">
        <title>Lacunisphaera sp. strain TWA-58.</title>
        <authorList>
            <person name="Chen W.-M."/>
        </authorList>
    </citation>
    <scope>NUCLEOTIDE SEQUENCE [LARGE SCALE GENOMIC DNA]</scope>
    <source>
        <strain evidence="8 9">TWA-58</strain>
    </source>
</reference>
<gene>
    <name evidence="8" type="primary">rrtA</name>
    <name evidence="8" type="ORF">ESB00_18585</name>
</gene>
<accession>A0A4Q1C5R2</accession>
<dbReference type="Pfam" id="PF01694">
    <property type="entry name" value="Rhomboid"/>
    <property type="match status" value="1"/>
</dbReference>
<dbReference type="InterPro" id="IPR022764">
    <property type="entry name" value="Peptidase_S54_rhomboid_dom"/>
</dbReference>
<dbReference type="Gene3D" id="1.20.1540.10">
    <property type="entry name" value="Rhomboid-like"/>
    <property type="match status" value="1"/>
</dbReference>
<dbReference type="OrthoDB" id="196054at2"/>
<dbReference type="EMBL" id="SDHX01000002">
    <property type="protein sequence ID" value="RXK53695.1"/>
    <property type="molecule type" value="Genomic_DNA"/>
</dbReference>
<keyword evidence="2 6" id="KW-0812">Transmembrane</keyword>
<keyword evidence="8" id="KW-0378">Hydrolase</keyword>
<dbReference type="Proteomes" id="UP000290218">
    <property type="component" value="Unassembled WGS sequence"/>
</dbReference>
<feature type="domain" description="Peptidase S54 rhomboid" evidence="7">
    <location>
        <begin position="46"/>
        <end position="186"/>
    </location>
</feature>
<dbReference type="SUPFAM" id="SSF144091">
    <property type="entry name" value="Rhomboid-like"/>
    <property type="match status" value="1"/>
</dbReference>
<comment type="caution">
    <text evidence="8">The sequence shown here is derived from an EMBL/GenBank/DDBJ whole genome shotgun (WGS) entry which is preliminary data.</text>
</comment>
<dbReference type="EC" id="3.4.21.-" evidence="8"/>
<feature type="transmembrane region" description="Helical" evidence="6">
    <location>
        <begin position="110"/>
        <end position="128"/>
    </location>
</feature>
<organism evidence="8 9">
    <name type="scientific">Oleiharenicola lentus</name>
    <dbReference type="NCBI Taxonomy" id="2508720"/>
    <lineage>
        <taxon>Bacteria</taxon>
        <taxon>Pseudomonadati</taxon>
        <taxon>Verrucomicrobiota</taxon>
        <taxon>Opitutia</taxon>
        <taxon>Opitutales</taxon>
        <taxon>Opitutaceae</taxon>
        <taxon>Oleiharenicola</taxon>
    </lineage>
</organism>
<comment type="subcellular location">
    <subcellularLocation>
        <location evidence="1">Membrane</location>
        <topology evidence="1">Multi-pass membrane protein</topology>
    </subcellularLocation>
</comment>
<sequence length="244" mass="26138">MNPTALQIGKLVRAPLLLFALPAVLVAFATARHGQLVLARNAVAEGEVWRLWSGHWVHFSASHLLWNLAVLLPVGMWLERLRPGLLWRHVLVATPLVSCAILTLEPGLQTYGGLSALATSVVVLLALHQCRTARAGRWLWISVLALVAAKILAEARFGGAGFARYESATVRTAWSAHAAGALAAVFHQAWMQWKEDGASGKVTSASPGWPSRARPAARSAASPPRRRGPSGTARRSTPPRAPSA</sequence>
<proteinExistence type="predicted"/>
<dbReference type="GO" id="GO:0016020">
    <property type="term" value="C:membrane"/>
    <property type="evidence" value="ECO:0007669"/>
    <property type="project" value="UniProtKB-SubCell"/>
</dbReference>
<keyword evidence="9" id="KW-1185">Reference proteome</keyword>
<dbReference type="InterPro" id="IPR023826">
    <property type="entry name" value="Rhom-like_SP_proteobac"/>
</dbReference>